<dbReference type="InterPro" id="IPR036890">
    <property type="entry name" value="HATPase_C_sf"/>
</dbReference>
<dbReference type="InterPro" id="IPR003594">
    <property type="entry name" value="HATPase_dom"/>
</dbReference>
<comment type="subcellular location">
    <subcellularLocation>
        <location evidence="2">Cell membrane</location>
    </subcellularLocation>
</comment>
<dbReference type="Gene3D" id="3.30.565.10">
    <property type="entry name" value="Histidine kinase-like ATPase, C-terminal domain"/>
    <property type="match status" value="1"/>
</dbReference>
<dbReference type="InterPro" id="IPR004358">
    <property type="entry name" value="Sig_transdc_His_kin-like_C"/>
</dbReference>
<evidence type="ECO:0000256" key="5">
    <source>
        <dbReference type="ARBA" id="ARBA00022777"/>
    </source>
</evidence>
<evidence type="ECO:0000256" key="4">
    <source>
        <dbReference type="ARBA" id="ARBA00022553"/>
    </source>
</evidence>
<dbReference type="GO" id="GO:0016301">
    <property type="term" value="F:kinase activity"/>
    <property type="evidence" value="ECO:0007669"/>
    <property type="project" value="UniProtKB-KW"/>
</dbReference>
<evidence type="ECO:0000256" key="3">
    <source>
        <dbReference type="ARBA" id="ARBA00012438"/>
    </source>
</evidence>
<dbReference type="SUPFAM" id="SSF55874">
    <property type="entry name" value="ATPase domain of HSP90 chaperone/DNA topoisomerase II/histidine kinase"/>
    <property type="match status" value="1"/>
</dbReference>
<dbReference type="CDD" id="cd16922">
    <property type="entry name" value="HATPase_EvgS-ArcB-TorS-like"/>
    <property type="match status" value="1"/>
</dbReference>
<dbReference type="CDD" id="cd00082">
    <property type="entry name" value="HisKA"/>
    <property type="match status" value="1"/>
</dbReference>
<dbReference type="PANTHER" id="PTHR43547:SF2">
    <property type="entry name" value="HYBRID SIGNAL TRANSDUCTION HISTIDINE KINASE C"/>
    <property type="match status" value="1"/>
</dbReference>
<evidence type="ECO:0000256" key="2">
    <source>
        <dbReference type="ARBA" id="ARBA00004236"/>
    </source>
</evidence>
<dbReference type="InterPro" id="IPR005467">
    <property type="entry name" value="His_kinase_dom"/>
</dbReference>
<dbReference type="SUPFAM" id="SSF47384">
    <property type="entry name" value="Homodimeric domain of signal transducing histidine kinase"/>
    <property type="match status" value="1"/>
</dbReference>
<gene>
    <name evidence="8" type="ORF">ACFQV2_25945</name>
</gene>
<comment type="catalytic activity">
    <reaction evidence="1">
        <text>ATP + protein L-histidine = ADP + protein N-phospho-L-histidine.</text>
        <dbReference type="EC" id="2.7.13.3"/>
    </reaction>
</comment>
<accession>A0ABW2TSU9</accession>
<dbReference type="EC" id="2.7.13.3" evidence="3"/>
<keyword evidence="9" id="KW-1185">Reference proteome</keyword>
<dbReference type="InterPro" id="IPR003661">
    <property type="entry name" value="HisK_dim/P_dom"/>
</dbReference>
<dbReference type="InterPro" id="IPR036097">
    <property type="entry name" value="HisK_dim/P_sf"/>
</dbReference>
<dbReference type="Pfam" id="PF02518">
    <property type="entry name" value="HATPase_c"/>
    <property type="match status" value="1"/>
</dbReference>
<keyword evidence="5 8" id="KW-0418">Kinase</keyword>
<evidence type="ECO:0000313" key="9">
    <source>
        <dbReference type="Proteomes" id="UP001596512"/>
    </source>
</evidence>
<sequence>MEARTVEDVVARTVRVCASQPTDLPFAAVYVDGALRGCTPGAAGLLPERGADLGTGLIAAPVHPTADSWPEQALALPIGEAGSLVLGLNPRQPLDEQYRGFCGLLANQVSAALAATGSYERERQRADALAELDRAKTAFLTNVSHEFRTPLTLVLGPVEDAIAAAEGQPEQVERLESAYRNAQRLLRLVDSLLAFSRVESGQARPEPTPVDLGALTEQIASSFAELCARAGIELVVDCAPVAAEVDVAMWETVVLNLLSNAVKYTVTGSIRVEVAGAEDGWVSVRVADTGIGIAAKDVGRLFERFYRADNTRGRSVEGTGIGLSLVRSLVELHGGAIGVASEVDVGTVVTVRLPATKGTAAAPRST</sequence>
<dbReference type="PRINTS" id="PR00344">
    <property type="entry name" value="BCTRLSENSOR"/>
</dbReference>
<keyword evidence="5 8" id="KW-0808">Transferase</keyword>
<proteinExistence type="predicted"/>
<dbReference type="Proteomes" id="UP001596512">
    <property type="component" value="Unassembled WGS sequence"/>
</dbReference>
<protein>
    <recommendedName>
        <fullName evidence="3">histidine kinase</fullName>
        <ecNumber evidence="3">2.7.13.3</ecNumber>
    </recommendedName>
</protein>
<keyword evidence="6" id="KW-0902">Two-component regulatory system</keyword>
<name>A0ABW2TSU9_9PSEU</name>
<dbReference type="SMART" id="SM00388">
    <property type="entry name" value="HisKA"/>
    <property type="match status" value="1"/>
</dbReference>
<dbReference type="PANTHER" id="PTHR43547">
    <property type="entry name" value="TWO-COMPONENT HISTIDINE KINASE"/>
    <property type="match status" value="1"/>
</dbReference>
<dbReference type="Gene3D" id="1.10.287.130">
    <property type="match status" value="1"/>
</dbReference>
<evidence type="ECO:0000256" key="1">
    <source>
        <dbReference type="ARBA" id="ARBA00000085"/>
    </source>
</evidence>
<dbReference type="EMBL" id="JBHTEY010000004">
    <property type="protein sequence ID" value="MFC7616399.1"/>
    <property type="molecule type" value="Genomic_DNA"/>
</dbReference>
<organism evidence="8 9">
    <name type="scientific">Actinokineospora soli</name>
    <dbReference type="NCBI Taxonomy" id="1048753"/>
    <lineage>
        <taxon>Bacteria</taxon>
        <taxon>Bacillati</taxon>
        <taxon>Actinomycetota</taxon>
        <taxon>Actinomycetes</taxon>
        <taxon>Pseudonocardiales</taxon>
        <taxon>Pseudonocardiaceae</taxon>
        <taxon>Actinokineospora</taxon>
    </lineage>
</organism>
<feature type="domain" description="Histidine kinase" evidence="7">
    <location>
        <begin position="142"/>
        <end position="357"/>
    </location>
</feature>
<reference evidence="9" key="1">
    <citation type="journal article" date="2019" name="Int. J. Syst. Evol. Microbiol.">
        <title>The Global Catalogue of Microorganisms (GCM) 10K type strain sequencing project: providing services to taxonomists for standard genome sequencing and annotation.</title>
        <authorList>
            <consortium name="The Broad Institute Genomics Platform"/>
            <consortium name="The Broad Institute Genome Sequencing Center for Infectious Disease"/>
            <person name="Wu L."/>
            <person name="Ma J."/>
        </authorList>
    </citation>
    <scope>NUCLEOTIDE SEQUENCE [LARGE SCALE GENOMIC DNA]</scope>
    <source>
        <strain evidence="9">JCM 17695</strain>
    </source>
</reference>
<dbReference type="Pfam" id="PF00512">
    <property type="entry name" value="HisKA"/>
    <property type="match status" value="1"/>
</dbReference>
<dbReference type="PROSITE" id="PS50109">
    <property type="entry name" value="HIS_KIN"/>
    <property type="match status" value="1"/>
</dbReference>
<dbReference type="SMART" id="SM00387">
    <property type="entry name" value="HATPase_c"/>
    <property type="match status" value="1"/>
</dbReference>
<evidence type="ECO:0000259" key="7">
    <source>
        <dbReference type="PROSITE" id="PS50109"/>
    </source>
</evidence>
<evidence type="ECO:0000313" key="8">
    <source>
        <dbReference type="EMBL" id="MFC7616399.1"/>
    </source>
</evidence>
<evidence type="ECO:0000256" key="6">
    <source>
        <dbReference type="ARBA" id="ARBA00023012"/>
    </source>
</evidence>
<keyword evidence="4" id="KW-0597">Phosphoprotein</keyword>
<comment type="caution">
    <text evidence="8">The sequence shown here is derived from an EMBL/GenBank/DDBJ whole genome shotgun (WGS) entry which is preliminary data.</text>
</comment>